<evidence type="ECO:0000313" key="2">
    <source>
        <dbReference type="Proteomes" id="UP000195766"/>
    </source>
</evidence>
<protein>
    <submittedName>
        <fullName evidence="1">Uncharacterized protein</fullName>
    </submittedName>
</protein>
<dbReference type="OrthoDB" id="7211020at2"/>
<organism evidence="1 2">
    <name type="scientific">Brevundimonas diminuta 3F5N</name>
    <dbReference type="NCBI Taxonomy" id="1255603"/>
    <lineage>
        <taxon>Bacteria</taxon>
        <taxon>Pseudomonadati</taxon>
        <taxon>Pseudomonadota</taxon>
        <taxon>Alphaproteobacteria</taxon>
        <taxon>Caulobacterales</taxon>
        <taxon>Caulobacteraceae</taxon>
        <taxon>Brevundimonas</taxon>
    </lineage>
</organism>
<dbReference type="Proteomes" id="UP000195766">
    <property type="component" value="Unassembled WGS sequence"/>
</dbReference>
<dbReference type="AlphaFoldDB" id="A0A1R4F1U5"/>
<accession>A0A1R4F1U5</accession>
<gene>
    <name evidence="1" type="ORF">FM111_02080</name>
</gene>
<dbReference type="RefSeq" id="WP_087139093.1">
    <property type="nucleotide sequence ID" value="NZ_FUIE01000015.1"/>
</dbReference>
<evidence type="ECO:0000313" key="1">
    <source>
        <dbReference type="EMBL" id="SJM49844.1"/>
    </source>
</evidence>
<name>A0A1R4F1U5_BREDI</name>
<reference evidence="1 2" key="1">
    <citation type="submission" date="2017-02" db="EMBL/GenBank/DDBJ databases">
        <authorList>
            <person name="Peterson S.W."/>
        </authorList>
    </citation>
    <scope>NUCLEOTIDE SEQUENCE [LARGE SCALE GENOMIC DNA]</scope>
    <source>
        <strain evidence="1 2">3F5N</strain>
    </source>
</reference>
<sequence>MTKMYVNSKGQDVEIASMAYPHLCSAHAKLVREQRDGLRQAEIDAMAAEIATRDEAHAAAQAAEAEGAA</sequence>
<dbReference type="EMBL" id="FUIE01000015">
    <property type="protein sequence ID" value="SJM49844.1"/>
    <property type="molecule type" value="Genomic_DNA"/>
</dbReference>
<proteinExistence type="predicted"/>